<dbReference type="Pfam" id="PF01614">
    <property type="entry name" value="IclR_C"/>
    <property type="match status" value="1"/>
</dbReference>
<dbReference type="AlphaFoldDB" id="A0A2I7ISD9"/>
<dbReference type="PANTHER" id="PTHR30136">
    <property type="entry name" value="HELIX-TURN-HELIX TRANSCRIPTIONAL REGULATOR, ICLR FAMILY"/>
    <property type="match status" value="1"/>
</dbReference>
<dbReference type="SUPFAM" id="SSF46785">
    <property type="entry name" value="Winged helix' DNA-binding domain"/>
    <property type="match status" value="1"/>
</dbReference>
<organism evidence="4 5">
    <name type="scientific">Phaeobacter inhibens</name>
    <dbReference type="NCBI Taxonomy" id="221822"/>
    <lineage>
        <taxon>Bacteria</taxon>
        <taxon>Pseudomonadati</taxon>
        <taxon>Pseudomonadota</taxon>
        <taxon>Alphaproteobacteria</taxon>
        <taxon>Rhodobacterales</taxon>
        <taxon>Roseobacteraceae</taxon>
        <taxon>Phaeobacter</taxon>
    </lineage>
</organism>
<dbReference type="SMART" id="SM00346">
    <property type="entry name" value="HTH_ICLR"/>
    <property type="match status" value="1"/>
</dbReference>
<keyword evidence="3" id="KW-0804">Transcription</keyword>
<dbReference type="InterPro" id="IPR036390">
    <property type="entry name" value="WH_DNA-bd_sf"/>
</dbReference>
<dbReference type="GO" id="GO:0003700">
    <property type="term" value="F:DNA-binding transcription factor activity"/>
    <property type="evidence" value="ECO:0007669"/>
    <property type="project" value="TreeGrafter"/>
</dbReference>
<dbReference type="PANTHER" id="PTHR30136:SF8">
    <property type="entry name" value="TRANSCRIPTIONAL REGULATORY PROTEIN"/>
    <property type="match status" value="1"/>
</dbReference>
<name>A0A2I7ISD9_9RHOB</name>
<dbReference type="SUPFAM" id="SSF55781">
    <property type="entry name" value="GAF domain-like"/>
    <property type="match status" value="1"/>
</dbReference>
<accession>A0A2I7ISD9</accession>
<dbReference type="InterPro" id="IPR029016">
    <property type="entry name" value="GAF-like_dom_sf"/>
</dbReference>
<dbReference type="InterPro" id="IPR050707">
    <property type="entry name" value="HTH_MetabolicPath_Reg"/>
</dbReference>
<dbReference type="InterPro" id="IPR014757">
    <property type="entry name" value="Tscrpt_reg_IclR_C"/>
</dbReference>
<dbReference type="GO" id="GO:0045892">
    <property type="term" value="P:negative regulation of DNA-templated transcription"/>
    <property type="evidence" value="ECO:0007669"/>
    <property type="project" value="TreeGrafter"/>
</dbReference>
<dbReference type="Pfam" id="PF09339">
    <property type="entry name" value="HTH_IclR"/>
    <property type="match status" value="1"/>
</dbReference>
<evidence type="ECO:0000256" key="3">
    <source>
        <dbReference type="ARBA" id="ARBA00023163"/>
    </source>
</evidence>
<dbReference type="InterPro" id="IPR036388">
    <property type="entry name" value="WH-like_DNA-bd_sf"/>
</dbReference>
<dbReference type="RefSeq" id="WP_014873193.1">
    <property type="nucleotide sequence ID" value="NZ_CANLFJ010000010.1"/>
</dbReference>
<protein>
    <submittedName>
        <fullName evidence="4">HTH-type transcriptional regulator, IclR family</fullName>
    </submittedName>
</protein>
<reference evidence="4 5" key="1">
    <citation type="journal article" date="2017" name="Front. Microbiol.">
        <title>Phaeobacter piscinae sp. nov., a species of the Roseobacter group and potential aquaculture probiont.</title>
        <authorList>
            <person name="Sonnenschein E.C."/>
            <person name="Phippen C.B.W."/>
            <person name="Nielsen K.F."/>
            <person name="Mateiu R.V."/>
            <person name="Melchiorsen J."/>
            <person name="Gram L."/>
            <person name="Overmann J."/>
            <person name="Freese H.M."/>
        </authorList>
    </citation>
    <scope>NUCLEOTIDE SEQUENCE [LARGE SCALE GENOMIC DNA]</scope>
    <source>
        <strain evidence="4 5">P88</strain>
    </source>
</reference>
<dbReference type="InterPro" id="IPR005471">
    <property type="entry name" value="Tscrpt_reg_IclR_N"/>
</dbReference>
<evidence type="ECO:0000256" key="1">
    <source>
        <dbReference type="ARBA" id="ARBA00023015"/>
    </source>
</evidence>
<dbReference type="EMBL" id="CP010725">
    <property type="protein sequence ID" value="AUQ97456.1"/>
    <property type="molecule type" value="Genomic_DNA"/>
</dbReference>
<evidence type="ECO:0000256" key="2">
    <source>
        <dbReference type="ARBA" id="ARBA00023125"/>
    </source>
</evidence>
<reference evidence="4 5" key="2">
    <citation type="journal article" date="2017" name="Genome Biol. Evol.">
        <title>Trajectories and Drivers of Genome Evolution in Surface-Associated Marine Phaeobacter.</title>
        <authorList>
            <person name="Freese H.M."/>
            <person name="Sikorski J."/>
            <person name="Bunk B."/>
            <person name="Scheuner C."/>
            <person name="Meier-Kolthoff J.P."/>
            <person name="Sproer C."/>
            <person name="Gram L."/>
            <person name="Overmann J."/>
        </authorList>
    </citation>
    <scope>NUCLEOTIDE SEQUENCE [LARGE SCALE GENOMIC DNA]</scope>
    <source>
        <strain evidence="4 5">P88</strain>
    </source>
</reference>
<evidence type="ECO:0000313" key="5">
    <source>
        <dbReference type="Proteomes" id="UP000236447"/>
    </source>
</evidence>
<evidence type="ECO:0000313" key="4">
    <source>
        <dbReference type="EMBL" id="AUQ97456.1"/>
    </source>
</evidence>
<dbReference type="PROSITE" id="PS51078">
    <property type="entry name" value="ICLR_ED"/>
    <property type="match status" value="1"/>
</dbReference>
<dbReference type="Gene3D" id="1.10.10.10">
    <property type="entry name" value="Winged helix-like DNA-binding domain superfamily/Winged helix DNA-binding domain"/>
    <property type="match status" value="1"/>
</dbReference>
<gene>
    <name evidence="4" type="ORF">PhaeoP88_00044</name>
</gene>
<dbReference type="Gene3D" id="3.30.450.40">
    <property type="match status" value="1"/>
</dbReference>
<dbReference type="Proteomes" id="UP000236447">
    <property type="component" value="Chromosome"/>
</dbReference>
<dbReference type="PROSITE" id="PS51077">
    <property type="entry name" value="HTH_ICLR"/>
    <property type="match status" value="1"/>
</dbReference>
<keyword evidence="1" id="KW-0805">Transcription regulation</keyword>
<dbReference type="GO" id="GO:0003677">
    <property type="term" value="F:DNA binding"/>
    <property type="evidence" value="ECO:0007669"/>
    <property type="project" value="UniProtKB-KW"/>
</dbReference>
<keyword evidence="2" id="KW-0238">DNA-binding</keyword>
<proteinExistence type="predicted"/>
<sequence>MSSATKTLALLSHFSADRPEIGLSQLCRIAGRDKATTYRHLQALELAGFVEQNPTTKHYRLGPAILQLAQVREATVPRKLGAQLPLSQLADVTGETAHVSVVSGTTLYALASCESPRHGTRAIIDITTFPLHATASGLCALAFGPDAMLDAALSQMDRFTPHTATTAAALHDLITDARATGFGCSDRSFEAEIHSLSAPLYDQTGLFAGAVSVASVATRVSPEQEQLIKTELIRASREITRNWGGQLPVNVTSAWASGSNRHYETDSTS</sequence>